<evidence type="ECO:0000259" key="1">
    <source>
        <dbReference type="SMART" id="SM00969"/>
    </source>
</evidence>
<dbReference type="OrthoDB" id="6419934at2759"/>
<dbReference type="CDD" id="cd03716">
    <property type="entry name" value="SOCS_ASB_like"/>
    <property type="match status" value="1"/>
</dbReference>
<feature type="domain" description="SOCS box" evidence="1">
    <location>
        <begin position="387"/>
        <end position="428"/>
    </location>
</feature>
<name>A0A8X6U4P8_NEPPI</name>
<sequence length="430" mass="51140">MMDALDSNYCSSFTALNIIDYEKMRLHNLYMKAPNYKKVFLDLENFEKETKLLTDRLGIEHNTNYLLYTMKELALTIPFESVFLNFYAEQIHKNKVSNSFKDILMSEYIQYLDKILRTTLHSNEIWTIVKKFLKVLKLLELQSELSFENLHQYEFMANLLRLCCEVNVQDSEVVTTLVKMVIDRYVTDGSDLRYVQHPVYPYKFFSYILKHVTCEKFDIGLYCSNHSQTLWQYSRNFSPVHAAAFGNVERVLSLLQHGFDVFPESEAKNSGHGYLFIEETMSRYNLMILHIMSRMRLVNCFSFDHSGTMDQSFYNVTENQEECFRLIWRAIPEPYVRRPQLELDISTEYFYLALHAIFKPFRYSRNLKLGIMYESCFTDMATGPYEPRSLKHLSRCFIRKRLRETWRLPNGVFHLCLPSLLEKYLNLEID</sequence>
<comment type="caution">
    <text evidence="2">The sequence shown here is derived from an EMBL/GenBank/DDBJ whole genome shotgun (WGS) entry which is preliminary data.</text>
</comment>
<evidence type="ECO:0000313" key="3">
    <source>
        <dbReference type="Proteomes" id="UP000887013"/>
    </source>
</evidence>
<proteinExistence type="predicted"/>
<dbReference type="InterPro" id="IPR001496">
    <property type="entry name" value="SOCS_box"/>
</dbReference>
<keyword evidence="3" id="KW-1185">Reference proteome</keyword>
<protein>
    <submittedName>
        <fullName evidence="2">SOCS box domain-containing protein</fullName>
    </submittedName>
</protein>
<organism evidence="2 3">
    <name type="scientific">Nephila pilipes</name>
    <name type="common">Giant wood spider</name>
    <name type="synonym">Nephila maculata</name>
    <dbReference type="NCBI Taxonomy" id="299642"/>
    <lineage>
        <taxon>Eukaryota</taxon>
        <taxon>Metazoa</taxon>
        <taxon>Ecdysozoa</taxon>
        <taxon>Arthropoda</taxon>
        <taxon>Chelicerata</taxon>
        <taxon>Arachnida</taxon>
        <taxon>Araneae</taxon>
        <taxon>Araneomorphae</taxon>
        <taxon>Entelegynae</taxon>
        <taxon>Araneoidea</taxon>
        <taxon>Nephilidae</taxon>
        <taxon>Nephila</taxon>
    </lineage>
</organism>
<reference evidence="2" key="1">
    <citation type="submission" date="2020-08" db="EMBL/GenBank/DDBJ databases">
        <title>Multicomponent nature underlies the extraordinary mechanical properties of spider dragline silk.</title>
        <authorList>
            <person name="Kono N."/>
            <person name="Nakamura H."/>
            <person name="Mori M."/>
            <person name="Yoshida Y."/>
            <person name="Ohtoshi R."/>
            <person name="Malay A.D."/>
            <person name="Moran D.A.P."/>
            <person name="Tomita M."/>
            <person name="Numata K."/>
            <person name="Arakawa K."/>
        </authorList>
    </citation>
    <scope>NUCLEOTIDE SEQUENCE</scope>
</reference>
<evidence type="ECO:0000313" key="2">
    <source>
        <dbReference type="EMBL" id="GFT91337.1"/>
    </source>
</evidence>
<accession>A0A8X6U4P8</accession>
<dbReference type="Proteomes" id="UP000887013">
    <property type="component" value="Unassembled WGS sequence"/>
</dbReference>
<gene>
    <name evidence="2" type="primary">AVEN_160417_1</name>
    <name evidence="2" type="ORF">NPIL_626401</name>
</gene>
<dbReference type="SMART" id="SM00969">
    <property type="entry name" value="SOCS_box"/>
    <property type="match status" value="1"/>
</dbReference>
<dbReference type="EMBL" id="BMAW01074253">
    <property type="protein sequence ID" value="GFT91337.1"/>
    <property type="molecule type" value="Genomic_DNA"/>
</dbReference>
<dbReference type="AlphaFoldDB" id="A0A8X6U4P8"/>
<dbReference type="Pfam" id="PF07525">
    <property type="entry name" value="SOCS_box"/>
    <property type="match status" value="1"/>
</dbReference>